<evidence type="ECO:0000256" key="1">
    <source>
        <dbReference type="SAM" id="SignalP"/>
    </source>
</evidence>
<proteinExistence type="predicted"/>
<gene>
    <name evidence="2" type="ORF">ETAA8_26620</name>
</gene>
<evidence type="ECO:0000313" key="3">
    <source>
        <dbReference type="Proteomes" id="UP000315017"/>
    </source>
</evidence>
<dbReference type="AlphaFoldDB" id="A0A517YBI1"/>
<keyword evidence="1" id="KW-0732">Signal</keyword>
<name>A0A517YBI1_9BACT</name>
<accession>A0A517YBI1</accession>
<feature type="chain" id="PRO_5021741219" description="Carboxypeptidase regulatory-like domain-containing protein" evidence="1">
    <location>
        <begin position="26"/>
        <end position="134"/>
    </location>
</feature>
<organism evidence="2 3">
    <name type="scientific">Anatilimnocola aggregata</name>
    <dbReference type="NCBI Taxonomy" id="2528021"/>
    <lineage>
        <taxon>Bacteria</taxon>
        <taxon>Pseudomonadati</taxon>
        <taxon>Planctomycetota</taxon>
        <taxon>Planctomycetia</taxon>
        <taxon>Pirellulales</taxon>
        <taxon>Pirellulaceae</taxon>
        <taxon>Anatilimnocola</taxon>
    </lineage>
</organism>
<sequence precursor="true">MNWLGTSKQLGFSVSICLSSVLAFATGCREADFGRVSGKVTLDGQPLEFCTVEFQPEGGSPAYGVTDEQGNYVLQFTNDQIGALVGKNVVRITSFRESKPRERERVPTKYNRQSELVRDVGPGNQTLNFDLVSK</sequence>
<dbReference type="EMBL" id="CP036274">
    <property type="protein sequence ID" value="QDU27574.1"/>
    <property type="molecule type" value="Genomic_DNA"/>
</dbReference>
<feature type="signal peptide" evidence="1">
    <location>
        <begin position="1"/>
        <end position="25"/>
    </location>
</feature>
<dbReference type="OrthoDB" id="286727at2"/>
<reference evidence="2 3" key="1">
    <citation type="submission" date="2019-02" db="EMBL/GenBank/DDBJ databases">
        <title>Deep-cultivation of Planctomycetes and their phenomic and genomic characterization uncovers novel biology.</title>
        <authorList>
            <person name="Wiegand S."/>
            <person name="Jogler M."/>
            <person name="Boedeker C."/>
            <person name="Pinto D."/>
            <person name="Vollmers J."/>
            <person name="Rivas-Marin E."/>
            <person name="Kohn T."/>
            <person name="Peeters S.H."/>
            <person name="Heuer A."/>
            <person name="Rast P."/>
            <person name="Oberbeckmann S."/>
            <person name="Bunk B."/>
            <person name="Jeske O."/>
            <person name="Meyerdierks A."/>
            <person name="Storesund J.E."/>
            <person name="Kallscheuer N."/>
            <person name="Luecker S."/>
            <person name="Lage O.M."/>
            <person name="Pohl T."/>
            <person name="Merkel B.J."/>
            <person name="Hornburger P."/>
            <person name="Mueller R.-W."/>
            <person name="Bruemmer F."/>
            <person name="Labrenz M."/>
            <person name="Spormann A.M."/>
            <person name="Op den Camp H."/>
            <person name="Overmann J."/>
            <person name="Amann R."/>
            <person name="Jetten M.S.M."/>
            <person name="Mascher T."/>
            <person name="Medema M.H."/>
            <person name="Devos D.P."/>
            <person name="Kaster A.-K."/>
            <person name="Ovreas L."/>
            <person name="Rohde M."/>
            <person name="Galperin M.Y."/>
            <person name="Jogler C."/>
        </authorList>
    </citation>
    <scope>NUCLEOTIDE SEQUENCE [LARGE SCALE GENOMIC DNA]</scope>
    <source>
        <strain evidence="2 3">ETA_A8</strain>
    </source>
</reference>
<protein>
    <recommendedName>
        <fullName evidence="4">Carboxypeptidase regulatory-like domain-containing protein</fullName>
    </recommendedName>
</protein>
<dbReference type="RefSeq" id="WP_145088507.1">
    <property type="nucleotide sequence ID" value="NZ_CP036274.1"/>
</dbReference>
<evidence type="ECO:0000313" key="2">
    <source>
        <dbReference type="EMBL" id="QDU27574.1"/>
    </source>
</evidence>
<keyword evidence="3" id="KW-1185">Reference proteome</keyword>
<dbReference type="KEGG" id="aagg:ETAA8_26620"/>
<evidence type="ECO:0008006" key="4">
    <source>
        <dbReference type="Google" id="ProtNLM"/>
    </source>
</evidence>
<dbReference type="Proteomes" id="UP000315017">
    <property type="component" value="Chromosome"/>
</dbReference>